<sequence length="368" mass="41444">MSTVRPAQRGLLFLGCLLAFVRWEPAPYDLFLIIIFLLYARGLTWKSYQLVFVVLLGPLLFTHVPALGAALEVAPERTLYYSLVTLYLALSSVFFMSLPERSVPLLLLGYEVGALLSGLLGVLAFLRIPGLEDLLWGGSRAVAFFKDPNVFGAFLIPALFLALARLEQGRKFWILPALILFLGVLVSLSRGAWANFAVALLAWWLLRPRKRIWLPLVLLTLAGGVGISVVVMPDNPIVQRLGFMPYDKERFFTQMEALSLALTQPLGYGPGLSEIHLSYATHNTYVRFLAEVGWLGLFFWLLILGTSLIWSLYQGLKQQSFRHEVYFVSLLGIAVESLVIDTLHWRHLWLLLGLVWARHAPPLPHHPR</sequence>
<feature type="transmembrane region" description="Helical" evidence="5">
    <location>
        <begin position="79"/>
        <end position="98"/>
    </location>
</feature>
<feature type="transmembrane region" description="Helical" evidence="5">
    <location>
        <begin position="148"/>
        <end position="166"/>
    </location>
</feature>
<dbReference type="AlphaFoldDB" id="Q72KY8"/>
<reference evidence="7 8" key="1">
    <citation type="journal article" date="2004" name="Nat. Biotechnol.">
        <title>The genome sequence of the extreme thermophile Thermus thermophilus.</title>
        <authorList>
            <person name="Henne A."/>
            <person name="Brueggemann H."/>
            <person name="Raasch C."/>
            <person name="Wiezer A."/>
            <person name="Hartsch T."/>
            <person name="Liesegang H."/>
            <person name="Johann A."/>
            <person name="Lienard T."/>
            <person name="Gohl O."/>
            <person name="Martinez-Arias R."/>
            <person name="Jacobi C."/>
            <person name="Starkuviene V."/>
            <person name="Schlenczeck S."/>
            <person name="Dencker S."/>
            <person name="Huber R."/>
            <person name="Klenk H.-P."/>
            <person name="Overbeek R."/>
            <person name="Kramer W."/>
            <person name="Merkl R."/>
            <person name="Gottschalk G."/>
            <person name="Fritz H.-J."/>
        </authorList>
    </citation>
    <scope>NUCLEOTIDE SEQUENCE [LARGE SCALE GENOMIC DNA]</scope>
    <source>
        <strain evidence="8">ATCC BAA-163 / DSM 7039 / HB27</strain>
    </source>
</reference>
<feature type="domain" description="O-antigen ligase-related" evidence="6">
    <location>
        <begin position="177"/>
        <end position="301"/>
    </location>
</feature>
<gene>
    <name evidence="7" type="ordered locus">TT_C0277</name>
</gene>
<feature type="transmembrane region" description="Helical" evidence="5">
    <location>
        <begin position="105"/>
        <end position="128"/>
    </location>
</feature>
<proteinExistence type="predicted"/>
<evidence type="ECO:0000256" key="2">
    <source>
        <dbReference type="ARBA" id="ARBA00022692"/>
    </source>
</evidence>
<dbReference type="Proteomes" id="UP000000592">
    <property type="component" value="Chromosome"/>
</dbReference>
<keyword evidence="4 5" id="KW-0472">Membrane</keyword>
<feature type="transmembrane region" description="Helical" evidence="5">
    <location>
        <begin position="292"/>
        <end position="313"/>
    </location>
</feature>
<dbReference type="InterPro" id="IPR051533">
    <property type="entry name" value="WaaL-like"/>
</dbReference>
<evidence type="ECO:0000256" key="1">
    <source>
        <dbReference type="ARBA" id="ARBA00004141"/>
    </source>
</evidence>
<name>Q72KY8_THET2</name>
<dbReference type="EMBL" id="AE017221">
    <property type="protein sequence ID" value="AAS80625.1"/>
    <property type="molecule type" value="Genomic_DNA"/>
</dbReference>
<evidence type="ECO:0000256" key="3">
    <source>
        <dbReference type="ARBA" id="ARBA00022989"/>
    </source>
</evidence>
<comment type="subcellular location">
    <subcellularLocation>
        <location evidence="1">Membrane</location>
        <topology evidence="1">Multi-pass membrane protein</topology>
    </subcellularLocation>
</comment>
<dbReference type="GO" id="GO:0016020">
    <property type="term" value="C:membrane"/>
    <property type="evidence" value="ECO:0007669"/>
    <property type="project" value="UniProtKB-SubCell"/>
</dbReference>
<keyword evidence="2 5" id="KW-0812">Transmembrane</keyword>
<accession>Q72KY8</accession>
<dbReference type="RefSeq" id="WP_011172728.1">
    <property type="nucleotide sequence ID" value="NZ_CP133179.1"/>
</dbReference>
<feature type="transmembrane region" description="Helical" evidence="5">
    <location>
        <begin position="212"/>
        <end position="231"/>
    </location>
</feature>
<evidence type="ECO:0000259" key="6">
    <source>
        <dbReference type="Pfam" id="PF04932"/>
    </source>
</evidence>
<evidence type="ECO:0000256" key="5">
    <source>
        <dbReference type="SAM" id="Phobius"/>
    </source>
</evidence>
<evidence type="ECO:0000256" key="4">
    <source>
        <dbReference type="ARBA" id="ARBA00023136"/>
    </source>
</evidence>
<feature type="transmembrane region" description="Helical" evidence="5">
    <location>
        <begin position="50"/>
        <end position="73"/>
    </location>
</feature>
<evidence type="ECO:0000313" key="7">
    <source>
        <dbReference type="EMBL" id="AAS80625.1"/>
    </source>
</evidence>
<dbReference type="Pfam" id="PF04932">
    <property type="entry name" value="Wzy_C"/>
    <property type="match status" value="1"/>
</dbReference>
<feature type="transmembrane region" description="Helical" evidence="5">
    <location>
        <begin position="12"/>
        <end position="38"/>
    </location>
</feature>
<dbReference type="eggNOG" id="COG3307">
    <property type="taxonomic scope" value="Bacteria"/>
</dbReference>
<dbReference type="PANTHER" id="PTHR37422">
    <property type="entry name" value="TEICHURONIC ACID BIOSYNTHESIS PROTEIN TUAE"/>
    <property type="match status" value="1"/>
</dbReference>
<keyword evidence="3 5" id="KW-1133">Transmembrane helix</keyword>
<dbReference type="InterPro" id="IPR007016">
    <property type="entry name" value="O-antigen_ligase-rel_domated"/>
</dbReference>
<evidence type="ECO:0000313" key="8">
    <source>
        <dbReference type="Proteomes" id="UP000000592"/>
    </source>
</evidence>
<protein>
    <recommendedName>
        <fullName evidence="6">O-antigen ligase-related domain-containing protein</fullName>
    </recommendedName>
</protein>
<dbReference type="HOGENOM" id="CLU_643880_0_0_0"/>
<dbReference type="KEGG" id="tth:TT_C0277"/>
<organism evidence="7 8">
    <name type="scientific">Thermus thermophilus (strain ATCC BAA-163 / DSM 7039 / HB27)</name>
    <dbReference type="NCBI Taxonomy" id="262724"/>
    <lineage>
        <taxon>Bacteria</taxon>
        <taxon>Thermotogati</taxon>
        <taxon>Deinococcota</taxon>
        <taxon>Deinococci</taxon>
        <taxon>Thermales</taxon>
        <taxon>Thermaceae</taxon>
        <taxon>Thermus</taxon>
    </lineage>
</organism>
<dbReference type="PANTHER" id="PTHR37422:SF21">
    <property type="entry name" value="EXOQ-LIKE PROTEIN"/>
    <property type="match status" value="1"/>
</dbReference>
<feature type="transmembrane region" description="Helical" evidence="5">
    <location>
        <begin position="325"/>
        <end position="345"/>
    </location>
</feature>
<feature type="transmembrane region" description="Helical" evidence="5">
    <location>
        <begin position="178"/>
        <end position="206"/>
    </location>
</feature>